<gene>
    <name evidence="2" type="ORF">Agub_g5360</name>
</gene>
<dbReference type="InterPro" id="IPR006016">
    <property type="entry name" value="UspA"/>
</dbReference>
<dbReference type="SUPFAM" id="SSF52402">
    <property type="entry name" value="Adenine nucleotide alpha hydrolases-like"/>
    <property type="match status" value="1"/>
</dbReference>
<comment type="caution">
    <text evidence="2">The sequence shown here is derived from an EMBL/GenBank/DDBJ whole genome shotgun (WGS) entry which is preliminary data.</text>
</comment>
<organism evidence="2 3">
    <name type="scientific">Astrephomene gubernaculifera</name>
    <dbReference type="NCBI Taxonomy" id="47775"/>
    <lineage>
        <taxon>Eukaryota</taxon>
        <taxon>Viridiplantae</taxon>
        <taxon>Chlorophyta</taxon>
        <taxon>core chlorophytes</taxon>
        <taxon>Chlorophyceae</taxon>
        <taxon>CS clade</taxon>
        <taxon>Chlamydomonadales</taxon>
        <taxon>Astrephomenaceae</taxon>
        <taxon>Astrephomene</taxon>
    </lineage>
</organism>
<dbReference type="InterPro" id="IPR014729">
    <property type="entry name" value="Rossmann-like_a/b/a_fold"/>
</dbReference>
<dbReference type="EMBL" id="BMAR01000007">
    <property type="protein sequence ID" value="GFR44185.1"/>
    <property type="molecule type" value="Genomic_DNA"/>
</dbReference>
<keyword evidence="3" id="KW-1185">Reference proteome</keyword>
<feature type="domain" description="UspA" evidence="1">
    <location>
        <begin position="4"/>
        <end position="80"/>
    </location>
</feature>
<dbReference type="AlphaFoldDB" id="A0AAD3DLS3"/>
<reference evidence="2 3" key="1">
    <citation type="journal article" date="2021" name="Sci. Rep.">
        <title>Genome sequencing of the multicellular alga Astrephomene provides insights into convergent evolution of germ-soma differentiation.</title>
        <authorList>
            <person name="Yamashita S."/>
            <person name="Yamamoto K."/>
            <person name="Matsuzaki R."/>
            <person name="Suzuki S."/>
            <person name="Yamaguchi H."/>
            <person name="Hirooka S."/>
            <person name="Minakuchi Y."/>
            <person name="Miyagishima S."/>
            <person name="Kawachi M."/>
            <person name="Toyoda A."/>
            <person name="Nozaki H."/>
        </authorList>
    </citation>
    <scope>NUCLEOTIDE SEQUENCE [LARGE SCALE GENOMIC DNA]</scope>
    <source>
        <strain evidence="2 3">NIES-4017</strain>
    </source>
</reference>
<accession>A0AAD3DLS3</accession>
<dbReference type="Proteomes" id="UP001054857">
    <property type="component" value="Unassembled WGS sequence"/>
</dbReference>
<sequence length="138" mass="15075">MAPRRLLFCLDESKQSVRALEWTLLHLRRASDELHLVTVLPPLAYNVYPVAPVATGAAVAAVTHQWDAQRRAEEHQAAEVLRAAVDLVCTQHNKVPRDLVHTQALPAAGGASGVAESLVEYARVQRIDLAVVGCRWVG</sequence>
<evidence type="ECO:0000259" key="1">
    <source>
        <dbReference type="Pfam" id="PF00582"/>
    </source>
</evidence>
<dbReference type="PANTHER" id="PTHR31964">
    <property type="entry name" value="ADENINE NUCLEOTIDE ALPHA HYDROLASES-LIKE SUPERFAMILY PROTEIN"/>
    <property type="match status" value="1"/>
</dbReference>
<evidence type="ECO:0000313" key="2">
    <source>
        <dbReference type="EMBL" id="GFR44185.1"/>
    </source>
</evidence>
<dbReference type="Gene3D" id="3.40.50.620">
    <property type="entry name" value="HUPs"/>
    <property type="match status" value="1"/>
</dbReference>
<name>A0AAD3DLS3_9CHLO</name>
<dbReference type="PANTHER" id="PTHR31964:SF113">
    <property type="entry name" value="USPA DOMAIN-CONTAINING PROTEIN"/>
    <property type="match status" value="1"/>
</dbReference>
<evidence type="ECO:0000313" key="3">
    <source>
        <dbReference type="Proteomes" id="UP001054857"/>
    </source>
</evidence>
<proteinExistence type="predicted"/>
<protein>
    <recommendedName>
        <fullName evidence="1">UspA domain-containing protein</fullName>
    </recommendedName>
</protein>
<dbReference type="Pfam" id="PF00582">
    <property type="entry name" value="Usp"/>
    <property type="match status" value="1"/>
</dbReference>